<dbReference type="EMBL" id="PGGK01000002">
    <property type="protein sequence ID" value="TGC11135.1"/>
    <property type="molecule type" value="Genomic_DNA"/>
</dbReference>
<keyword evidence="3" id="KW-1003">Cell membrane</keyword>
<dbReference type="PANTHER" id="PTHR34184">
    <property type="entry name" value="UPF0718 PROTEIN YCGR"/>
    <property type="match status" value="1"/>
</dbReference>
<dbReference type="Pfam" id="PF03773">
    <property type="entry name" value="ArsP_1"/>
    <property type="match status" value="1"/>
</dbReference>
<feature type="transmembrane region" description="Helical" evidence="7">
    <location>
        <begin position="240"/>
        <end position="261"/>
    </location>
</feature>
<feature type="transmembrane region" description="Helical" evidence="7">
    <location>
        <begin position="217"/>
        <end position="234"/>
    </location>
</feature>
<reference evidence="8 9" key="1">
    <citation type="submission" date="2017-11" db="EMBL/GenBank/DDBJ databases">
        <title>Isolation and Characterization of Methanogenic Archaea from Saline Meromictic Lake at Siberia.</title>
        <authorList>
            <person name="Shen Y."/>
            <person name="Huang H.-H."/>
            <person name="Lai M.-C."/>
            <person name="Chen S.-C."/>
        </authorList>
    </citation>
    <scope>NUCLEOTIDE SEQUENCE [LARGE SCALE GENOMIC DNA]</scope>
    <source>
        <strain evidence="8 9">SY-01</strain>
    </source>
</reference>
<evidence type="ECO:0000313" key="9">
    <source>
        <dbReference type="Proteomes" id="UP000297295"/>
    </source>
</evidence>
<evidence type="ECO:0000256" key="2">
    <source>
        <dbReference type="ARBA" id="ARBA00006386"/>
    </source>
</evidence>
<evidence type="ECO:0000256" key="1">
    <source>
        <dbReference type="ARBA" id="ARBA00004651"/>
    </source>
</evidence>
<dbReference type="InterPro" id="IPR052923">
    <property type="entry name" value="UPF0718"/>
</dbReference>
<protein>
    <recommendedName>
        <fullName evidence="10">Permease</fullName>
    </recommendedName>
</protein>
<keyword evidence="9" id="KW-1185">Reference proteome</keyword>
<evidence type="ECO:0000256" key="4">
    <source>
        <dbReference type="ARBA" id="ARBA00022692"/>
    </source>
</evidence>
<organism evidence="8 9">
    <name type="scientific">Methanolobus halotolerans</name>
    <dbReference type="NCBI Taxonomy" id="2052935"/>
    <lineage>
        <taxon>Archaea</taxon>
        <taxon>Methanobacteriati</taxon>
        <taxon>Methanobacteriota</taxon>
        <taxon>Stenosarchaea group</taxon>
        <taxon>Methanomicrobia</taxon>
        <taxon>Methanosarcinales</taxon>
        <taxon>Methanosarcinaceae</taxon>
        <taxon>Methanolobus</taxon>
    </lineage>
</organism>
<accession>A0A4E0Q206</accession>
<feature type="transmembrane region" description="Helical" evidence="7">
    <location>
        <begin position="21"/>
        <end position="43"/>
    </location>
</feature>
<feature type="transmembrane region" description="Helical" evidence="7">
    <location>
        <begin position="268"/>
        <end position="289"/>
    </location>
</feature>
<dbReference type="Proteomes" id="UP000297295">
    <property type="component" value="Unassembled WGS sequence"/>
</dbReference>
<sequence>MPLAELVRSALMGIALESWNLFLEMAPYLFLGFTIAGLLHISIPEGQIIKYLGSSAGKFRSALNASLLGIPIPLCSCGVVPTALSLQKRGATKGATLSFLISTPETGVDSISITYALLDPIITVFRPFATLITALSAGIAENFLGREEVRAPEDRTTEKIINLDDNLLQVQPVTACNDTSCSCQALPGTEKKLSVTERLKEGFRYAYFELLGDISKWLLFGIVVAGIISYAVPYELVQTYLGGGIASMVLMLLVGIPLYICATTSTPLAAALIAKGMSPGTAFVFLLAGPATNAATITMVTKFLGKRSAAIYLVTIAVCSLIFGLILDLIYFRLGIEAVSIVGSASEILPAQVKMVFALILIPLMIYGIYKH</sequence>
<evidence type="ECO:0000256" key="5">
    <source>
        <dbReference type="ARBA" id="ARBA00022989"/>
    </source>
</evidence>
<dbReference type="AlphaFoldDB" id="A0A4E0Q206"/>
<evidence type="ECO:0008006" key="10">
    <source>
        <dbReference type="Google" id="ProtNLM"/>
    </source>
</evidence>
<dbReference type="NCBIfam" id="NF033936">
    <property type="entry name" value="CuZnOut_SO0444"/>
    <property type="match status" value="1"/>
</dbReference>
<feature type="transmembrane region" description="Helical" evidence="7">
    <location>
        <begin position="309"/>
        <end position="332"/>
    </location>
</feature>
<evidence type="ECO:0000313" key="8">
    <source>
        <dbReference type="EMBL" id="TGC11135.1"/>
    </source>
</evidence>
<dbReference type="GO" id="GO:0005886">
    <property type="term" value="C:plasma membrane"/>
    <property type="evidence" value="ECO:0007669"/>
    <property type="project" value="UniProtKB-SubCell"/>
</dbReference>
<keyword evidence="4 7" id="KW-0812">Transmembrane</keyword>
<feature type="transmembrane region" description="Helical" evidence="7">
    <location>
        <begin position="353"/>
        <end position="370"/>
    </location>
</feature>
<comment type="similarity">
    <text evidence="2">Belongs to the UPF0718 family.</text>
</comment>
<evidence type="ECO:0000256" key="7">
    <source>
        <dbReference type="SAM" id="Phobius"/>
    </source>
</evidence>
<comment type="caution">
    <text evidence="8">The sequence shown here is derived from an EMBL/GenBank/DDBJ whole genome shotgun (WGS) entry which is preliminary data.</text>
</comment>
<evidence type="ECO:0000256" key="6">
    <source>
        <dbReference type="ARBA" id="ARBA00023136"/>
    </source>
</evidence>
<name>A0A4E0Q206_9EURY</name>
<keyword evidence="6 7" id="KW-0472">Membrane</keyword>
<dbReference type="InterPro" id="IPR005524">
    <property type="entry name" value="DUF318"/>
</dbReference>
<dbReference type="PANTHER" id="PTHR34184:SF4">
    <property type="entry name" value="UPF0718 PROTEIN YCGR"/>
    <property type="match status" value="1"/>
</dbReference>
<gene>
    <name evidence="8" type="ORF">CUN85_03065</name>
</gene>
<comment type="subcellular location">
    <subcellularLocation>
        <location evidence="1">Cell membrane</location>
        <topology evidence="1">Multi-pass membrane protein</topology>
    </subcellularLocation>
</comment>
<dbReference type="OrthoDB" id="137527at2157"/>
<dbReference type="RefSeq" id="WP_135388840.1">
    <property type="nucleotide sequence ID" value="NZ_PGGK01000002.1"/>
</dbReference>
<evidence type="ECO:0000256" key="3">
    <source>
        <dbReference type="ARBA" id="ARBA00022475"/>
    </source>
</evidence>
<proteinExistence type="inferred from homology"/>
<keyword evidence="5 7" id="KW-1133">Transmembrane helix</keyword>